<dbReference type="RefSeq" id="WP_021841156.1">
    <property type="nucleotide sequence ID" value="NZ_CACRUX010000012.1"/>
</dbReference>
<proteinExistence type="predicted"/>
<dbReference type="AlphaFoldDB" id="A0A6N2Z4B2"/>
<dbReference type="InterPro" id="IPR046146">
    <property type="entry name" value="DUF6148"/>
</dbReference>
<accession>A0A6N2Z4B2</accession>
<dbReference type="EMBL" id="CACRUX010000012">
    <property type="protein sequence ID" value="VYT73403.1"/>
    <property type="molecule type" value="Genomic_DNA"/>
</dbReference>
<sequence length="78" mass="9222">MTWTLEEAREHLAMWLRADLKLATGEEYWVGNRKLVRADADSVKERIAFWRGEVAKLEALEQGKRGLRRSWRVVPRDI</sequence>
<evidence type="ECO:0000313" key="1">
    <source>
        <dbReference type="EMBL" id="VYT73403.1"/>
    </source>
</evidence>
<gene>
    <name evidence="1" type="ORF">VRLFYP33_00397</name>
</gene>
<organism evidence="1">
    <name type="scientific">Veillonella ratti</name>
    <dbReference type="NCBI Taxonomy" id="103892"/>
    <lineage>
        <taxon>Bacteria</taxon>
        <taxon>Bacillati</taxon>
        <taxon>Bacillota</taxon>
        <taxon>Negativicutes</taxon>
        <taxon>Veillonellales</taxon>
        <taxon>Veillonellaceae</taxon>
        <taxon>Veillonella</taxon>
    </lineage>
</organism>
<reference evidence="1" key="1">
    <citation type="submission" date="2019-11" db="EMBL/GenBank/DDBJ databases">
        <authorList>
            <person name="Feng L."/>
        </authorList>
    </citation>
    <scope>NUCLEOTIDE SEQUENCE</scope>
    <source>
        <strain evidence="1">VrattiLFYP33</strain>
    </source>
</reference>
<protein>
    <submittedName>
        <fullName evidence="1">Uncharacterized protein</fullName>
    </submittedName>
</protein>
<dbReference type="Pfam" id="PF19645">
    <property type="entry name" value="DUF6148"/>
    <property type="match status" value="1"/>
</dbReference>
<name>A0A6N2Z4B2_9FIRM</name>